<name>A0AB35U608_9FIRM</name>
<accession>A0AB35U608</accession>
<dbReference type="InterPro" id="IPR008769">
    <property type="entry name" value="PhaF_PhaI"/>
</dbReference>
<gene>
    <name evidence="2" type="ORF">MOZ60_10145</name>
</gene>
<keyword evidence="3" id="KW-1185">Reference proteome</keyword>
<protein>
    <submittedName>
        <fullName evidence="2">Aspartyl beta-hydroxylase</fullName>
    </submittedName>
</protein>
<organism evidence="2 3">
    <name type="scientific">Grylomicrobium aquisgranensis</name>
    <dbReference type="NCBI Taxonomy" id="2926318"/>
    <lineage>
        <taxon>Bacteria</taxon>
        <taxon>Bacillati</taxon>
        <taxon>Bacillota</taxon>
        <taxon>Erysipelotrichia</taxon>
        <taxon>Erysipelotrichales</taxon>
        <taxon>Erysipelotrichaceae</taxon>
        <taxon>Grylomicrobium</taxon>
    </lineage>
</organism>
<proteinExistence type="predicted"/>
<dbReference type="Proteomes" id="UP001286174">
    <property type="component" value="Unassembled WGS sequence"/>
</dbReference>
<sequence length="99" mass="10740">MEFTDGFKKLMLAGVGAAAFTAEKASDVVDTLVKKGELTVEQGKALNTELKHKAEEVKKEKEEKPEEKKDFASMVDGLSDDELASLKAAISAHDEKKDA</sequence>
<evidence type="ECO:0000313" key="2">
    <source>
        <dbReference type="EMBL" id="MDX8420444.1"/>
    </source>
</evidence>
<feature type="region of interest" description="Disordered" evidence="1">
    <location>
        <begin position="54"/>
        <end position="74"/>
    </location>
</feature>
<dbReference type="PANTHER" id="PTHR38664">
    <property type="entry name" value="SLR0058 PROTEIN"/>
    <property type="match status" value="1"/>
</dbReference>
<dbReference type="EMBL" id="JALBUR010000038">
    <property type="protein sequence ID" value="MDX8420444.1"/>
    <property type="molecule type" value="Genomic_DNA"/>
</dbReference>
<dbReference type="AlphaFoldDB" id="A0AB35U608"/>
<feature type="compositionally biased region" description="Basic and acidic residues" evidence="1">
    <location>
        <begin position="54"/>
        <end position="71"/>
    </location>
</feature>
<reference evidence="2 3" key="1">
    <citation type="submission" date="2022-03" db="EMBL/GenBank/DDBJ databases">
        <title>Novel taxa within the pig intestine.</title>
        <authorList>
            <person name="Wylensek D."/>
            <person name="Bishof K."/>
            <person name="Afrizal A."/>
            <person name="Clavel T."/>
        </authorList>
    </citation>
    <scope>NUCLEOTIDE SEQUENCE [LARGE SCALE GENOMIC DNA]</scope>
    <source>
        <strain evidence="2 3">CLA-KB-P133</strain>
    </source>
</reference>
<dbReference type="RefSeq" id="WP_209451719.1">
    <property type="nucleotide sequence ID" value="NZ_JALBUR010000038.1"/>
</dbReference>
<evidence type="ECO:0000313" key="3">
    <source>
        <dbReference type="Proteomes" id="UP001286174"/>
    </source>
</evidence>
<comment type="caution">
    <text evidence="2">The sequence shown here is derived from an EMBL/GenBank/DDBJ whole genome shotgun (WGS) entry which is preliminary data.</text>
</comment>
<dbReference type="PANTHER" id="PTHR38664:SF1">
    <property type="entry name" value="SLR0058 PROTEIN"/>
    <property type="match status" value="1"/>
</dbReference>
<evidence type="ECO:0000256" key="1">
    <source>
        <dbReference type="SAM" id="MobiDB-lite"/>
    </source>
</evidence>